<name>A0A4C1XRH3_EUMVA</name>
<dbReference type="AlphaFoldDB" id="A0A4C1XRH3"/>
<evidence type="ECO:0000313" key="2">
    <source>
        <dbReference type="Proteomes" id="UP000299102"/>
    </source>
</evidence>
<protein>
    <submittedName>
        <fullName evidence="1">Uncharacterized protein</fullName>
    </submittedName>
</protein>
<dbReference type="EMBL" id="BGZK01000910">
    <property type="protein sequence ID" value="GBP64805.1"/>
    <property type="molecule type" value="Genomic_DNA"/>
</dbReference>
<evidence type="ECO:0000313" key="1">
    <source>
        <dbReference type="EMBL" id="GBP64805.1"/>
    </source>
</evidence>
<dbReference type="Proteomes" id="UP000299102">
    <property type="component" value="Unassembled WGS sequence"/>
</dbReference>
<proteinExistence type="predicted"/>
<sequence>MVNGVYLSRHPEMILFLISAGPQEYGWKPYMNLPTLCFFHINSRRTSCRSYLQMLDRRGWHYRFVRATFDRRPEVAYVSDTIGSYATHAGQCGLGSANEKTMNLTIYSHISLFNSIDSDSSGNPSSLGSTARYQDVLIAVA</sequence>
<comment type="caution">
    <text evidence="1">The sequence shown here is derived from an EMBL/GenBank/DDBJ whole genome shotgun (WGS) entry which is preliminary data.</text>
</comment>
<reference evidence="1 2" key="1">
    <citation type="journal article" date="2019" name="Commun. Biol.">
        <title>The bagworm genome reveals a unique fibroin gene that provides high tensile strength.</title>
        <authorList>
            <person name="Kono N."/>
            <person name="Nakamura H."/>
            <person name="Ohtoshi R."/>
            <person name="Tomita M."/>
            <person name="Numata K."/>
            <person name="Arakawa K."/>
        </authorList>
    </citation>
    <scope>NUCLEOTIDE SEQUENCE [LARGE SCALE GENOMIC DNA]</scope>
</reference>
<gene>
    <name evidence="1" type="ORF">EVAR_50321_1</name>
</gene>
<accession>A0A4C1XRH3</accession>
<keyword evidence="2" id="KW-1185">Reference proteome</keyword>
<organism evidence="1 2">
    <name type="scientific">Eumeta variegata</name>
    <name type="common">Bagworm moth</name>
    <name type="synonym">Eumeta japonica</name>
    <dbReference type="NCBI Taxonomy" id="151549"/>
    <lineage>
        <taxon>Eukaryota</taxon>
        <taxon>Metazoa</taxon>
        <taxon>Ecdysozoa</taxon>
        <taxon>Arthropoda</taxon>
        <taxon>Hexapoda</taxon>
        <taxon>Insecta</taxon>
        <taxon>Pterygota</taxon>
        <taxon>Neoptera</taxon>
        <taxon>Endopterygota</taxon>
        <taxon>Lepidoptera</taxon>
        <taxon>Glossata</taxon>
        <taxon>Ditrysia</taxon>
        <taxon>Tineoidea</taxon>
        <taxon>Psychidae</taxon>
        <taxon>Oiketicinae</taxon>
        <taxon>Eumeta</taxon>
    </lineage>
</organism>